<feature type="non-terminal residue" evidence="5">
    <location>
        <position position="1"/>
    </location>
</feature>
<dbReference type="Proteomes" id="UP000886611">
    <property type="component" value="Unassembled WGS sequence"/>
</dbReference>
<evidence type="ECO:0000256" key="1">
    <source>
        <dbReference type="ARBA" id="ARBA00022603"/>
    </source>
</evidence>
<reference evidence="5 6" key="1">
    <citation type="journal article" date="2021" name="Cell">
        <title>Tracing the genetic footprints of vertebrate landing in non-teleost ray-finned fishes.</title>
        <authorList>
            <person name="Bi X."/>
            <person name="Wang K."/>
            <person name="Yang L."/>
            <person name="Pan H."/>
            <person name="Jiang H."/>
            <person name="Wei Q."/>
            <person name="Fang M."/>
            <person name="Yu H."/>
            <person name="Zhu C."/>
            <person name="Cai Y."/>
            <person name="He Y."/>
            <person name="Gan X."/>
            <person name="Zeng H."/>
            <person name="Yu D."/>
            <person name="Zhu Y."/>
            <person name="Jiang H."/>
            <person name="Qiu Q."/>
            <person name="Yang H."/>
            <person name="Zhang Y.E."/>
            <person name="Wang W."/>
            <person name="Zhu M."/>
            <person name="He S."/>
            <person name="Zhang G."/>
        </authorList>
    </citation>
    <scope>NUCLEOTIDE SEQUENCE [LARGE SCALE GENOMIC DNA]</scope>
    <source>
        <strain evidence="5">Bchr_013</strain>
    </source>
</reference>
<dbReference type="InterPro" id="IPR036388">
    <property type="entry name" value="WH-like_DNA-bd_sf"/>
</dbReference>
<keyword evidence="1 5" id="KW-0489">Methyltransferase</keyword>
<organism evidence="5 6">
    <name type="scientific">Polypterus senegalus</name>
    <name type="common">Senegal bichir</name>
    <dbReference type="NCBI Taxonomy" id="55291"/>
    <lineage>
        <taxon>Eukaryota</taxon>
        <taxon>Metazoa</taxon>
        <taxon>Chordata</taxon>
        <taxon>Craniata</taxon>
        <taxon>Vertebrata</taxon>
        <taxon>Euteleostomi</taxon>
        <taxon>Actinopterygii</taxon>
        <taxon>Polypteriformes</taxon>
        <taxon>Polypteridae</taxon>
        <taxon>Polypterus</taxon>
    </lineage>
</organism>
<evidence type="ECO:0000313" key="5">
    <source>
        <dbReference type="EMBL" id="KAG2456336.1"/>
    </source>
</evidence>
<feature type="domain" description="O-methyltransferase dimerisation" evidence="4">
    <location>
        <begin position="14"/>
        <end position="84"/>
    </location>
</feature>
<dbReference type="AlphaFoldDB" id="A0A8X7WVM2"/>
<dbReference type="GO" id="GO:0008168">
    <property type="term" value="F:methyltransferase activity"/>
    <property type="evidence" value="ECO:0007669"/>
    <property type="project" value="UniProtKB-KW"/>
</dbReference>
<dbReference type="FunFam" id="1.10.10.10:FF:000358">
    <property type="entry name" value="Acetylserotonin O-methyltransferase"/>
    <property type="match status" value="1"/>
</dbReference>
<accession>A0A8X7WVM2</accession>
<name>A0A8X7WVM2_POLSE</name>
<feature type="non-terminal residue" evidence="5">
    <location>
        <position position="188"/>
    </location>
</feature>
<comment type="caution">
    <text evidence="5">The sequence shown here is derived from an EMBL/GenBank/DDBJ whole genome shotgun (WGS) entry which is preliminary data.</text>
</comment>
<evidence type="ECO:0000259" key="4">
    <source>
        <dbReference type="Pfam" id="PF08100"/>
    </source>
</evidence>
<keyword evidence="2" id="KW-0808">Transferase</keyword>
<dbReference type="GO" id="GO:0046983">
    <property type="term" value="F:protein dimerization activity"/>
    <property type="evidence" value="ECO:0007669"/>
    <property type="project" value="InterPro"/>
</dbReference>
<evidence type="ECO:0000313" key="6">
    <source>
        <dbReference type="Proteomes" id="UP000886611"/>
    </source>
</evidence>
<dbReference type="EMBL" id="JAATIS010008602">
    <property type="protein sequence ID" value="KAG2456336.1"/>
    <property type="molecule type" value="Genomic_DNA"/>
</dbReference>
<proteinExistence type="predicted"/>
<evidence type="ECO:0000256" key="2">
    <source>
        <dbReference type="ARBA" id="ARBA00022679"/>
    </source>
</evidence>
<dbReference type="InterPro" id="IPR036390">
    <property type="entry name" value="WH_DNA-bd_sf"/>
</dbReference>
<dbReference type="Gene3D" id="1.10.10.10">
    <property type="entry name" value="Winged helix-like DNA-binding domain superfamily/Winged helix DNA-binding domain"/>
    <property type="match status" value="1"/>
</dbReference>
<dbReference type="SUPFAM" id="SSF46785">
    <property type="entry name" value="Winged helix' DNA-binding domain"/>
    <property type="match status" value="1"/>
</dbReference>
<dbReference type="GO" id="GO:0032259">
    <property type="term" value="P:methylation"/>
    <property type="evidence" value="ECO:0007669"/>
    <property type="project" value="UniProtKB-KW"/>
</dbReference>
<evidence type="ECO:0000256" key="3">
    <source>
        <dbReference type="ARBA" id="ARBA00022691"/>
    </source>
</evidence>
<gene>
    <name evidence="5" type="primary">Asmt_0</name>
    <name evidence="5" type="ORF">GTO96_0012759</name>
</gene>
<keyword evidence="3" id="KW-0949">S-adenosyl-L-methionine</keyword>
<dbReference type="InterPro" id="IPR012967">
    <property type="entry name" value="COMT_dimerisation"/>
</dbReference>
<dbReference type="Pfam" id="PF08100">
    <property type="entry name" value="Dimerisation"/>
    <property type="match status" value="1"/>
</dbReference>
<keyword evidence="6" id="KW-1185">Reference proteome</keyword>
<sequence length="188" mass="21130">MSSSSEAEYPRRILDYMEGFLVSKTLFAACELGVFDLLSQSKQPMRAAEIAHRLKTNVDGMERLLAACVGLELLHAEMIEGEERCNKVDSKQKKGLRMATLYTGKNRQATELINRLNLANKYGQIKEEVESGRPEQELVWEEDGFWVPELTSSKGARGDVISGWISGDVTESLGLRLTYRGTKGERIR</sequence>
<protein>
    <submittedName>
        <fullName evidence="5">ASMT methyltransferase</fullName>
    </submittedName>
</protein>